<dbReference type="Pfam" id="PF13393">
    <property type="entry name" value="tRNA-synt_His"/>
    <property type="match status" value="1"/>
</dbReference>
<feature type="binding site" evidence="10">
    <location>
        <position position="258"/>
    </location>
    <ligand>
        <name>L-histidine</name>
        <dbReference type="ChEBI" id="CHEBI:57595"/>
    </ligand>
</feature>
<dbReference type="HAMAP" id="MF_00127">
    <property type="entry name" value="His_tRNA_synth"/>
    <property type="match status" value="1"/>
</dbReference>
<dbReference type="PANTHER" id="PTHR43707:SF1">
    <property type="entry name" value="HISTIDINE--TRNA LIGASE, MITOCHONDRIAL-RELATED"/>
    <property type="match status" value="1"/>
</dbReference>
<dbReference type="KEGG" id="dfi:AXF13_13660"/>
<dbReference type="EMBL" id="CP014229">
    <property type="protein sequence ID" value="AMD91083.1"/>
    <property type="molecule type" value="Genomic_DNA"/>
</dbReference>
<dbReference type="Pfam" id="PF03129">
    <property type="entry name" value="HGTP_anticodon"/>
    <property type="match status" value="1"/>
</dbReference>
<dbReference type="InterPro" id="IPR041715">
    <property type="entry name" value="HisRS-like_core"/>
</dbReference>
<name>A0A109WA64_9BACT</name>
<dbReference type="InterPro" id="IPR004516">
    <property type="entry name" value="HisRS/HisZ"/>
</dbReference>
<dbReference type="PROSITE" id="PS50862">
    <property type="entry name" value="AA_TRNA_LIGASE_II"/>
    <property type="match status" value="1"/>
</dbReference>
<dbReference type="PIRSF" id="PIRSF001549">
    <property type="entry name" value="His-tRNA_synth"/>
    <property type="match status" value="1"/>
</dbReference>
<dbReference type="GO" id="GO:0006427">
    <property type="term" value="P:histidyl-tRNA aminoacylation"/>
    <property type="evidence" value="ECO:0007669"/>
    <property type="project" value="UniProtKB-UniRule"/>
</dbReference>
<feature type="domain" description="Aminoacyl-transfer RNA synthetases class-II family profile" evidence="11">
    <location>
        <begin position="21"/>
        <end position="323"/>
    </location>
</feature>
<dbReference type="GO" id="GO:0005737">
    <property type="term" value="C:cytoplasm"/>
    <property type="evidence" value="ECO:0007669"/>
    <property type="project" value="UniProtKB-SubCell"/>
</dbReference>
<keyword evidence="7 9" id="KW-0030">Aminoacyl-tRNA synthetase</keyword>
<evidence type="ECO:0000313" key="13">
    <source>
        <dbReference type="Proteomes" id="UP000069241"/>
    </source>
</evidence>
<reference evidence="13" key="1">
    <citation type="submission" date="2016-02" db="EMBL/GenBank/DDBJ databases">
        <authorList>
            <person name="Holder M.E."/>
            <person name="Ajami N.J."/>
            <person name="Petrosino J.F."/>
        </authorList>
    </citation>
    <scope>NUCLEOTIDE SEQUENCE [LARGE SCALE GENOMIC DNA]</scope>
    <source>
        <strain evidence="13">CCUG 45958</strain>
    </source>
</reference>
<evidence type="ECO:0000256" key="7">
    <source>
        <dbReference type="ARBA" id="ARBA00023146"/>
    </source>
</evidence>
<sequence>MNIARIKGFADMFPPQSDNFTRMENCARDIFGRYGFVELRTPLVEFTELFQRSIGEETDVVQKEMYTFPDRKGRSLTLRPEATAGVMRAYIESGLNSREAVSRLFTTGPMFRYERPQKGRMRQFHQINCECLGTQSPLADAELIIMLMRFLRALGLKDLGLKLNSLGCAECRPRFKEALLEYLRGVDRNALCPDCARRVDSNPLRVLDCKQPGCRALTDNAPKLLDYNCPECKAHFETVLEMLRTEDLPLELDHRLVRGLDYYCRTTFEVVSGSIGAQSAVAGGGRYDGLIKSLGGPDVPGVGFACGMERLALLLGDDAETRPDFYLLGLEEAGRAQAFALAQKLRAAGLRGEMNFSTGGFKSLMRQAGKSGARFCLIIGPDEAAQNNVTIKHLDSGEQRSMPQADAILYLQAGTAND</sequence>
<dbReference type="SUPFAM" id="SSF52954">
    <property type="entry name" value="Class II aaRS ABD-related"/>
    <property type="match status" value="1"/>
</dbReference>
<protein>
    <recommendedName>
        <fullName evidence="9">Histidine--tRNA ligase</fullName>
        <ecNumber evidence="9">6.1.1.21</ecNumber>
    </recommendedName>
    <alternativeName>
        <fullName evidence="9">Histidyl-tRNA synthetase</fullName>
        <shortName evidence="9">HisRS</shortName>
    </alternativeName>
</protein>
<dbReference type="Gene3D" id="3.40.50.800">
    <property type="entry name" value="Anticodon-binding domain"/>
    <property type="match status" value="1"/>
</dbReference>
<dbReference type="EC" id="6.1.1.21" evidence="9"/>
<feature type="binding site" evidence="10">
    <location>
        <position position="112"/>
    </location>
    <ligand>
        <name>L-histidine</name>
        <dbReference type="ChEBI" id="CHEBI:57595"/>
    </ligand>
</feature>
<dbReference type="RefSeq" id="WP_062254065.1">
    <property type="nucleotide sequence ID" value="NZ_CP014229.1"/>
</dbReference>
<keyword evidence="6 9" id="KW-0648">Protein biosynthesis</keyword>
<dbReference type="InterPro" id="IPR015807">
    <property type="entry name" value="His-tRNA-ligase"/>
</dbReference>
<evidence type="ECO:0000256" key="1">
    <source>
        <dbReference type="ARBA" id="ARBA00008226"/>
    </source>
</evidence>
<comment type="subunit">
    <text evidence="2 9">Homodimer.</text>
</comment>
<evidence type="ECO:0000256" key="3">
    <source>
        <dbReference type="ARBA" id="ARBA00022598"/>
    </source>
</evidence>
<evidence type="ECO:0000256" key="5">
    <source>
        <dbReference type="ARBA" id="ARBA00022840"/>
    </source>
</evidence>
<dbReference type="InterPro" id="IPR006195">
    <property type="entry name" value="aa-tRNA-synth_II"/>
</dbReference>
<feature type="binding site" evidence="10">
    <location>
        <position position="126"/>
    </location>
    <ligand>
        <name>L-histidine</name>
        <dbReference type="ChEBI" id="CHEBI:57595"/>
    </ligand>
</feature>
<comment type="similarity">
    <text evidence="1 9">Belongs to the class-II aminoacyl-tRNA synthetase family.</text>
</comment>
<dbReference type="InterPro" id="IPR036621">
    <property type="entry name" value="Anticodon-bd_dom_sf"/>
</dbReference>
<gene>
    <name evidence="9" type="primary">hisS</name>
    <name evidence="12" type="ORF">AXF13_13660</name>
</gene>
<feature type="binding site" evidence="10">
    <location>
        <begin position="81"/>
        <end position="83"/>
    </location>
    <ligand>
        <name>L-histidine</name>
        <dbReference type="ChEBI" id="CHEBI:57595"/>
    </ligand>
</feature>
<accession>A0A109WA64</accession>
<dbReference type="SUPFAM" id="SSF55681">
    <property type="entry name" value="Class II aaRS and biotin synthetases"/>
    <property type="match status" value="1"/>
</dbReference>
<organism evidence="12 13">
    <name type="scientific">Desulfovibrio fairfieldensis</name>
    <dbReference type="NCBI Taxonomy" id="44742"/>
    <lineage>
        <taxon>Bacteria</taxon>
        <taxon>Pseudomonadati</taxon>
        <taxon>Thermodesulfobacteriota</taxon>
        <taxon>Desulfovibrionia</taxon>
        <taxon>Desulfovibrionales</taxon>
        <taxon>Desulfovibrionaceae</taxon>
        <taxon>Desulfovibrio</taxon>
    </lineage>
</organism>
<evidence type="ECO:0000259" key="11">
    <source>
        <dbReference type="PROSITE" id="PS50862"/>
    </source>
</evidence>
<dbReference type="Proteomes" id="UP000069241">
    <property type="component" value="Chromosome"/>
</dbReference>
<dbReference type="GO" id="GO:0004821">
    <property type="term" value="F:histidine-tRNA ligase activity"/>
    <property type="evidence" value="ECO:0007669"/>
    <property type="project" value="UniProtKB-UniRule"/>
</dbReference>
<dbReference type="CDD" id="cd00859">
    <property type="entry name" value="HisRS_anticodon"/>
    <property type="match status" value="1"/>
</dbReference>
<evidence type="ECO:0000256" key="2">
    <source>
        <dbReference type="ARBA" id="ARBA00011738"/>
    </source>
</evidence>
<proteinExistence type="inferred from homology"/>
<feature type="binding site" evidence="10">
    <location>
        <position position="130"/>
    </location>
    <ligand>
        <name>L-histidine</name>
        <dbReference type="ChEBI" id="CHEBI:57595"/>
    </ligand>
</feature>
<dbReference type="Gene3D" id="3.30.930.10">
    <property type="entry name" value="Bira Bifunctional Protein, Domain 2"/>
    <property type="match status" value="1"/>
</dbReference>
<evidence type="ECO:0000256" key="6">
    <source>
        <dbReference type="ARBA" id="ARBA00022917"/>
    </source>
</evidence>
<keyword evidence="9" id="KW-0963">Cytoplasm</keyword>
<feature type="binding site" evidence="10">
    <location>
        <begin position="262"/>
        <end position="263"/>
    </location>
    <ligand>
        <name>L-histidine</name>
        <dbReference type="ChEBI" id="CHEBI:57595"/>
    </ligand>
</feature>
<evidence type="ECO:0000256" key="4">
    <source>
        <dbReference type="ARBA" id="ARBA00022741"/>
    </source>
</evidence>
<dbReference type="CDD" id="cd00773">
    <property type="entry name" value="HisRS-like_core"/>
    <property type="match status" value="1"/>
</dbReference>
<dbReference type="AlphaFoldDB" id="A0A109WA64"/>
<dbReference type="PANTHER" id="PTHR43707">
    <property type="entry name" value="HISTIDYL-TRNA SYNTHETASE"/>
    <property type="match status" value="1"/>
</dbReference>
<evidence type="ECO:0000256" key="9">
    <source>
        <dbReference type="HAMAP-Rule" id="MF_00127"/>
    </source>
</evidence>
<comment type="subcellular location">
    <subcellularLocation>
        <location evidence="9">Cytoplasm</location>
    </subcellularLocation>
</comment>
<evidence type="ECO:0000256" key="8">
    <source>
        <dbReference type="ARBA" id="ARBA00047639"/>
    </source>
</evidence>
<evidence type="ECO:0000256" key="10">
    <source>
        <dbReference type="PIRSR" id="PIRSR001549-1"/>
    </source>
</evidence>
<dbReference type="GO" id="GO:0005524">
    <property type="term" value="F:ATP binding"/>
    <property type="evidence" value="ECO:0007669"/>
    <property type="project" value="UniProtKB-UniRule"/>
</dbReference>
<dbReference type="InterPro" id="IPR004154">
    <property type="entry name" value="Anticodon-bd"/>
</dbReference>
<dbReference type="NCBIfam" id="TIGR00442">
    <property type="entry name" value="hisS"/>
    <property type="match status" value="1"/>
</dbReference>
<dbReference type="STRING" id="44742.AXF13_13660"/>
<dbReference type="InterPro" id="IPR033656">
    <property type="entry name" value="HisRS_anticodon"/>
</dbReference>
<comment type="catalytic activity">
    <reaction evidence="8 9">
        <text>tRNA(His) + L-histidine + ATP = L-histidyl-tRNA(His) + AMP + diphosphate + H(+)</text>
        <dbReference type="Rhea" id="RHEA:17313"/>
        <dbReference type="Rhea" id="RHEA-COMP:9665"/>
        <dbReference type="Rhea" id="RHEA-COMP:9689"/>
        <dbReference type="ChEBI" id="CHEBI:15378"/>
        <dbReference type="ChEBI" id="CHEBI:30616"/>
        <dbReference type="ChEBI" id="CHEBI:33019"/>
        <dbReference type="ChEBI" id="CHEBI:57595"/>
        <dbReference type="ChEBI" id="CHEBI:78442"/>
        <dbReference type="ChEBI" id="CHEBI:78527"/>
        <dbReference type="ChEBI" id="CHEBI:456215"/>
        <dbReference type="EC" id="6.1.1.21"/>
    </reaction>
</comment>
<keyword evidence="4 9" id="KW-0547">Nucleotide-binding</keyword>
<keyword evidence="5 9" id="KW-0067">ATP-binding</keyword>
<dbReference type="InterPro" id="IPR045864">
    <property type="entry name" value="aa-tRNA-synth_II/BPL/LPL"/>
</dbReference>
<keyword evidence="3 9" id="KW-0436">Ligase</keyword>
<evidence type="ECO:0000313" key="12">
    <source>
        <dbReference type="EMBL" id="AMD91083.1"/>
    </source>
</evidence>
<keyword evidence="13" id="KW-1185">Reference proteome</keyword>